<dbReference type="Pfam" id="PF22187">
    <property type="entry name" value="DUF6946"/>
    <property type="match status" value="1"/>
</dbReference>
<keyword evidence="3" id="KW-1185">Reference proteome</keyword>
<dbReference type="Proteomes" id="UP000240996">
    <property type="component" value="Unassembled WGS sequence"/>
</dbReference>
<dbReference type="RefSeq" id="WP_146163628.1">
    <property type="nucleotide sequence ID" value="NZ_PZZN01000001.1"/>
</dbReference>
<evidence type="ECO:0000313" key="3">
    <source>
        <dbReference type="Proteomes" id="UP000240996"/>
    </source>
</evidence>
<evidence type="ECO:0000259" key="1">
    <source>
        <dbReference type="Pfam" id="PF22187"/>
    </source>
</evidence>
<dbReference type="InterPro" id="IPR054024">
    <property type="entry name" value="DUF6946"/>
</dbReference>
<accession>A0A2T4YU56</accession>
<sequence>MTMIRQVSIMPRINDATHLLLSPSDRDCPEGSSRLSLAAWENANGMPATVLKLVEQAPEWAGVRLLDVILERQCLLVDGSRSIPDAVAICRLGCGLGIVVSEAKKQDGFGDRSVPFDGSVVSDGGASDALLIEQLGLAGYRGPAIPIQLLCRASNAISIAQEYGAEQACFVVHSFAAFHKHLAAFQRLALAMGWPDLHRGTLSPARTTSGISLRIGWASGT</sequence>
<name>A0A2T4YU56_9SPHN</name>
<dbReference type="EMBL" id="PZZN01000001">
    <property type="protein sequence ID" value="PTM47271.1"/>
    <property type="molecule type" value="Genomic_DNA"/>
</dbReference>
<feature type="domain" description="DUF6946" evidence="1">
    <location>
        <begin position="16"/>
        <end position="220"/>
    </location>
</feature>
<comment type="caution">
    <text evidence="2">The sequence shown here is derived from an EMBL/GenBank/DDBJ whole genome shotgun (WGS) entry which is preliminary data.</text>
</comment>
<organism evidence="2 3">
    <name type="scientific">Sphingomonas aerolata</name>
    <dbReference type="NCBI Taxonomy" id="185951"/>
    <lineage>
        <taxon>Bacteria</taxon>
        <taxon>Pseudomonadati</taxon>
        <taxon>Pseudomonadota</taxon>
        <taxon>Alphaproteobacteria</taxon>
        <taxon>Sphingomonadales</taxon>
        <taxon>Sphingomonadaceae</taxon>
        <taxon>Sphingomonas</taxon>
    </lineage>
</organism>
<gene>
    <name evidence="2" type="ORF">C8J24_0662</name>
</gene>
<reference evidence="2 3" key="1">
    <citation type="submission" date="2018-04" db="EMBL/GenBank/DDBJ databases">
        <title>Genomic Encyclopedia of Type Strains, Phase III (KMG-III): the genomes of soil and plant-associated and newly described type strains.</title>
        <authorList>
            <person name="Whitman W."/>
        </authorList>
    </citation>
    <scope>NUCLEOTIDE SEQUENCE [LARGE SCALE GENOMIC DNA]</scope>
    <source>
        <strain evidence="2 3">NW12</strain>
    </source>
</reference>
<protein>
    <recommendedName>
        <fullName evidence="1">DUF6946 domain-containing protein</fullName>
    </recommendedName>
</protein>
<proteinExistence type="predicted"/>
<dbReference type="AlphaFoldDB" id="A0A2T4YU56"/>
<evidence type="ECO:0000313" key="2">
    <source>
        <dbReference type="EMBL" id="PTM47271.1"/>
    </source>
</evidence>